<feature type="region of interest" description="Disordered" evidence="1">
    <location>
        <begin position="45"/>
        <end position="94"/>
    </location>
</feature>
<dbReference type="Proteomes" id="UP001144805">
    <property type="component" value="Unassembled WGS sequence"/>
</dbReference>
<protein>
    <submittedName>
        <fullName evidence="2">Uncharacterized protein</fullName>
    </submittedName>
</protein>
<comment type="caution">
    <text evidence="2">The sequence shown here is derived from an EMBL/GenBank/DDBJ whole genome shotgun (WGS) entry which is preliminary data.</text>
</comment>
<feature type="region of interest" description="Disordered" evidence="1">
    <location>
        <begin position="1"/>
        <end position="20"/>
    </location>
</feature>
<reference evidence="2" key="1">
    <citation type="submission" date="2022-11" db="EMBL/GenBank/DDBJ databases">
        <title>Biodiversity and phylogenetic relationships of bacteria.</title>
        <authorList>
            <person name="Machado R.A.R."/>
            <person name="Bhat A."/>
            <person name="Loulou A."/>
            <person name="Kallel S."/>
        </authorList>
    </citation>
    <scope>NUCLEOTIDE SEQUENCE</scope>
    <source>
        <strain evidence="2">K-TC2</strain>
    </source>
</reference>
<dbReference type="RefSeq" id="WP_266337514.1">
    <property type="nucleotide sequence ID" value="NZ_JAPKNK010000002.1"/>
</dbReference>
<evidence type="ECO:0000313" key="2">
    <source>
        <dbReference type="EMBL" id="MCX5568537.1"/>
    </source>
</evidence>
<accession>A0A9X3E0Y1</accession>
<evidence type="ECO:0000256" key="1">
    <source>
        <dbReference type="SAM" id="MobiDB-lite"/>
    </source>
</evidence>
<dbReference type="EMBL" id="JAPKNK010000002">
    <property type="protein sequence ID" value="MCX5568537.1"/>
    <property type="molecule type" value="Genomic_DNA"/>
</dbReference>
<organism evidence="2 3">
    <name type="scientific">Kaistia nematophila</name>
    <dbReference type="NCBI Taxonomy" id="2994654"/>
    <lineage>
        <taxon>Bacteria</taxon>
        <taxon>Pseudomonadati</taxon>
        <taxon>Pseudomonadota</taxon>
        <taxon>Alphaproteobacteria</taxon>
        <taxon>Hyphomicrobiales</taxon>
        <taxon>Kaistiaceae</taxon>
        <taxon>Kaistia</taxon>
    </lineage>
</organism>
<keyword evidence="3" id="KW-1185">Reference proteome</keyword>
<feature type="compositionally biased region" description="Basic and acidic residues" evidence="1">
    <location>
        <begin position="56"/>
        <end position="82"/>
    </location>
</feature>
<dbReference type="AlphaFoldDB" id="A0A9X3E0Y1"/>
<evidence type="ECO:0000313" key="3">
    <source>
        <dbReference type="Proteomes" id="UP001144805"/>
    </source>
</evidence>
<proteinExistence type="predicted"/>
<name>A0A9X3E0Y1_9HYPH</name>
<sequence length="94" mass="10141">MPKARVLDGSRPNPREPVLSRSDEFKAALLAEGVDLAMIEAAAGLPPVKVSSPEEIAARRAERRERIAREKADGKRKADGSKVDPSAAKKPKAR</sequence>
<gene>
    <name evidence="2" type="ORF">OSH07_04970</name>
</gene>